<reference evidence="2 3" key="1">
    <citation type="submission" date="2019-07" db="EMBL/GenBank/DDBJ databases">
        <title>Genome sequencing for Formosa sp. PS13.</title>
        <authorList>
            <person name="Park S.-J."/>
        </authorList>
    </citation>
    <scope>NUCLEOTIDE SEQUENCE [LARGE SCALE GENOMIC DNA]</scope>
    <source>
        <strain evidence="2 3">PS13</strain>
    </source>
</reference>
<dbReference type="EMBL" id="CP041637">
    <property type="protein sequence ID" value="QDO94196.1"/>
    <property type="molecule type" value="Genomic_DNA"/>
</dbReference>
<dbReference type="OrthoDB" id="1139344at2"/>
<dbReference type="KEGG" id="fop:FNB79_09465"/>
<organism evidence="2 3">
    <name type="scientific">Formosa sediminum</name>
    <dbReference type="NCBI Taxonomy" id="2594004"/>
    <lineage>
        <taxon>Bacteria</taxon>
        <taxon>Pseudomonadati</taxon>
        <taxon>Bacteroidota</taxon>
        <taxon>Flavobacteriia</taxon>
        <taxon>Flavobacteriales</taxon>
        <taxon>Flavobacteriaceae</taxon>
        <taxon>Formosa</taxon>
    </lineage>
</organism>
<evidence type="ECO:0000256" key="1">
    <source>
        <dbReference type="SAM" id="Phobius"/>
    </source>
</evidence>
<gene>
    <name evidence="2" type="ORF">FNB79_09465</name>
</gene>
<accession>A0A516GRQ8</accession>
<proteinExistence type="predicted"/>
<keyword evidence="1" id="KW-0472">Membrane</keyword>
<keyword evidence="3" id="KW-1185">Reference proteome</keyword>
<dbReference type="Proteomes" id="UP000319209">
    <property type="component" value="Chromosome"/>
</dbReference>
<dbReference type="RefSeq" id="WP_143381083.1">
    <property type="nucleotide sequence ID" value="NZ_CP041637.1"/>
</dbReference>
<name>A0A516GRQ8_9FLAO</name>
<dbReference type="AlphaFoldDB" id="A0A516GRQ8"/>
<protein>
    <recommendedName>
        <fullName evidence="4">Outer membrane protein assembly factor BamE</fullName>
    </recommendedName>
</protein>
<keyword evidence="1" id="KW-0812">Transmembrane</keyword>
<feature type="transmembrane region" description="Helical" evidence="1">
    <location>
        <begin position="33"/>
        <end position="56"/>
    </location>
</feature>
<keyword evidence="1" id="KW-1133">Transmembrane helix</keyword>
<evidence type="ECO:0000313" key="3">
    <source>
        <dbReference type="Proteomes" id="UP000319209"/>
    </source>
</evidence>
<evidence type="ECO:0008006" key="4">
    <source>
        <dbReference type="Google" id="ProtNLM"/>
    </source>
</evidence>
<evidence type="ECO:0000313" key="2">
    <source>
        <dbReference type="EMBL" id="QDO94196.1"/>
    </source>
</evidence>
<sequence length="151" mass="17450">MALLFILLLAIPTFFICKWCLKKLDIGTPKNRNYIALCPTFILSPLCYIVIILIWIGSSSYYAKHEFSKLQWNTHPETRYTMTQDIIESEMFIGKTKAEIADVLGSDYYVYNENHISYTLGVLPGLFNIDPQVLDLYFKQGKVVRVSQHES</sequence>